<evidence type="ECO:0000313" key="1">
    <source>
        <dbReference type="EMBL" id="CAH1225172.1"/>
    </source>
</evidence>
<dbReference type="RefSeq" id="WP_236347380.1">
    <property type="nucleotide sequence ID" value="NZ_CAKMMF010000050.1"/>
</dbReference>
<name>A0ABN8H2B2_9BACL</name>
<sequence length="357" mass="39858">MKALKVILLTSMVLVFAIVAGCGSVKEPKEAITSALVKSGDIKSSSFKGSFSFNDFDLPSAIGNDQNAQIAASVAELFKGASINYHGNTETDPMRSEVTVDIALNSQDMKFSLSFLIILSEDKMWIKIPQIPMFPLPETVVGKFIEIDMAKLMEEQGRSSNLLLDTASTQKLGQDLLNVVMKNMDEKTYFSQLEAKDVKDLPDGYKADQFVRFAITNDNFDAAVQTFVEKVLPQLIDVISKNESYMKSAGLTKEQLDEMKKELDSTKESETKEAIAEMRKTLKINEFSITGGIQNGFLDYQNFNFNVDITTDEEQMTLGMRLWMLLENINKDIKFEHELPTDAIPLDDLEQVMAGGM</sequence>
<dbReference type="PROSITE" id="PS51257">
    <property type="entry name" value="PROKAR_LIPOPROTEIN"/>
    <property type="match status" value="1"/>
</dbReference>
<dbReference type="Proteomes" id="UP000838686">
    <property type="component" value="Unassembled WGS sequence"/>
</dbReference>
<dbReference type="EMBL" id="CAKMMF010000050">
    <property type="protein sequence ID" value="CAH1225172.1"/>
    <property type="molecule type" value="Genomic_DNA"/>
</dbReference>
<evidence type="ECO:0008006" key="3">
    <source>
        <dbReference type="Google" id="ProtNLM"/>
    </source>
</evidence>
<keyword evidence="2" id="KW-1185">Reference proteome</keyword>
<reference evidence="1" key="1">
    <citation type="submission" date="2022-01" db="EMBL/GenBank/DDBJ databases">
        <authorList>
            <person name="Criscuolo A."/>
        </authorList>
    </citation>
    <scope>NUCLEOTIDE SEQUENCE</scope>
    <source>
        <strain evidence="1">CIP111893</strain>
    </source>
</reference>
<organism evidence="1 2">
    <name type="scientific">Paenibacillus plantiphilus</name>
    <dbReference type="NCBI Taxonomy" id="2905650"/>
    <lineage>
        <taxon>Bacteria</taxon>
        <taxon>Bacillati</taxon>
        <taxon>Bacillota</taxon>
        <taxon>Bacilli</taxon>
        <taxon>Bacillales</taxon>
        <taxon>Paenibacillaceae</taxon>
        <taxon>Paenibacillus</taxon>
    </lineage>
</organism>
<comment type="caution">
    <text evidence="1">The sequence shown here is derived from an EMBL/GenBank/DDBJ whole genome shotgun (WGS) entry which is preliminary data.</text>
</comment>
<proteinExistence type="predicted"/>
<protein>
    <recommendedName>
        <fullName evidence="3">Lipoprotein</fullName>
    </recommendedName>
</protein>
<evidence type="ECO:0000313" key="2">
    <source>
        <dbReference type="Proteomes" id="UP000838686"/>
    </source>
</evidence>
<accession>A0ABN8H2B2</accession>
<gene>
    <name evidence="1" type="ORF">PAECIP111893_05229</name>
</gene>